<dbReference type="Pfam" id="PF13453">
    <property type="entry name" value="Zn_ribbon_TFIIB"/>
    <property type="match status" value="2"/>
</dbReference>
<comment type="caution">
    <text evidence="10">The sequence shown here is derived from an EMBL/GenBank/DDBJ whole genome shotgun (WGS) entry which is preliminary data.</text>
</comment>
<dbReference type="PANTHER" id="PTHR43731:SF14">
    <property type="entry name" value="PRESENILIN-ASSOCIATED RHOMBOID-LIKE PROTEIN, MITOCHONDRIAL"/>
    <property type="match status" value="1"/>
</dbReference>
<keyword evidence="4" id="KW-0378">Hydrolase</keyword>
<evidence type="ECO:0000256" key="7">
    <source>
        <dbReference type="SAM" id="Phobius"/>
    </source>
</evidence>
<evidence type="ECO:0000256" key="5">
    <source>
        <dbReference type="ARBA" id="ARBA00022989"/>
    </source>
</evidence>
<evidence type="ECO:0000259" key="9">
    <source>
        <dbReference type="Pfam" id="PF13453"/>
    </source>
</evidence>
<evidence type="ECO:0000259" key="8">
    <source>
        <dbReference type="Pfam" id="PF01694"/>
    </source>
</evidence>
<evidence type="ECO:0000256" key="3">
    <source>
        <dbReference type="ARBA" id="ARBA00022692"/>
    </source>
</evidence>
<feature type="transmembrane region" description="Helical" evidence="7">
    <location>
        <begin position="196"/>
        <end position="223"/>
    </location>
</feature>
<feature type="domain" description="Transcription factor zinc-finger" evidence="9">
    <location>
        <begin position="6"/>
        <end position="45"/>
    </location>
</feature>
<feature type="domain" description="Transcription factor zinc-finger" evidence="9">
    <location>
        <begin position="70"/>
        <end position="108"/>
    </location>
</feature>
<evidence type="ECO:0000313" key="11">
    <source>
        <dbReference type="Proteomes" id="UP000606935"/>
    </source>
</evidence>
<keyword evidence="3 7" id="KW-0812">Transmembrane</keyword>
<comment type="similarity">
    <text evidence="2">Belongs to the peptidase S54 family.</text>
</comment>
<dbReference type="Gene3D" id="1.20.1540.10">
    <property type="entry name" value="Rhomboid-like"/>
    <property type="match status" value="1"/>
</dbReference>
<dbReference type="Pfam" id="PF01694">
    <property type="entry name" value="Rhomboid"/>
    <property type="match status" value="1"/>
</dbReference>
<evidence type="ECO:0000256" key="4">
    <source>
        <dbReference type="ARBA" id="ARBA00022801"/>
    </source>
</evidence>
<keyword evidence="11" id="KW-1185">Reference proteome</keyword>
<keyword evidence="6 7" id="KW-0472">Membrane</keyword>
<keyword evidence="5 7" id="KW-1133">Transmembrane helix</keyword>
<evidence type="ECO:0000256" key="6">
    <source>
        <dbReference type="ARBA" id="ARBA00023136"/>
    </source>
</evidence>
<organism evidence="10 11">
    <name type="scientific">Bowmanella pacifica</name>
    <dbReference type="NCBI Taxonomy" id="502051"/>
    <lineage>
        <taxon>Bacteria</taxon>
        <taxon>Pseudomonadati</taxon>
        <taxon>Pseudomonadota</taxon>
        <taxon>Gammaproteobacteria</taxon>
        <taxon>Alteromonadales</taxon>
        <taxon>Alteromonadaceae</taxon>
        <taxon>Bowmanella</taxon>
    </lineage>
</organism>
<comment type="subcellular location">
    <subcellularLocation>
        <location evidence="1">Membrane</location>
        <topology evidence="1">Multi-pass membrane protein</topology>
    </subcellularLocation>
</comment>
<dbReference type="InterPro" id="IPR027392">
    <property type="entry name" value="TF_Znf"/>
</dbReference>
<feature type="transmembrane region" description="Helical" evidence="7">
    <location>
        <begin position="298"/>
        <end position="315"/>
    </location>
</feature>
<gene>
    <name evidence="10" type="ORF">GCM10010982_20900</name>
</gene>
<feature type="transmembrane region" description="Helical" evidence="7">
    <location>
        <begin position="235"/>
        <end position="253"/>
    </location>
</feature>
<dbReference type="InterPro" id="IPR035952">
    <property type="entry name" value="Rhomboid-like_sf"/>
</dbReference>
<evidence type="ECO:0000256" key="2">
    <source>
        <dbReference type="ARBA" id="ARBA00009045"/>
    </source>
</evidence>
<reference evidence="10" key="1">
    <citation type="journal article" date="2014" name="Int. J. Syst. Evol. Microbiol.">
        <title>Complete genome sequence of Corynebacterium casei LMG S-19264T (=DSM 44701T), isolated from a smear-ripened cheese.</title>
        <authorList>
            <consortium name="US DOE Joint Genome Institute (JGI-PGF)"/>
            <person name="Walter F."/>
            <person name="Albersmeier A."/>
            <person name="Kalinowski J."/>
            <person name="Ruckert C."/>
        </authorList>
    </citation>
    <scope>NUCLEOTIDE SEQUENCE</scope>
    <source>
        <strain evidence="10">CGMCC 1.7086</strain>
    </source>
</reference>
<feature type="transmembrane region" description="Helical" evidence="7">
    <location>
        <begin position="153"/>
        <end position="171"/>
    </location>
</feature>
<evidence type="ECO:0008006" key="12">
    <source>
        <dbReference type="Google" id="ProtNLM"/>
    </source>
</evidence>
<dbReference type="Proteomes" id="UP000606935">
    <property type="component" value="Unassembled WGS sequence"/>
</dbReference>
<feature type="domain" description="Peptidase S54 rhomboid" evidence="8">
    <location>
        <begin position="195"/>
        <end position="338"/>
    </location>
</feature>
<protein>
    <recommendedName>
        <fullName evidence="12">Rhomboid family intramembrane serine protease</fullName>
    </recommendedName>
</protein>
<reference evidence="10" key="2">
    <citation type="submission" date="2020-09" db="EMBL/GenBank/DDBJ databases">
        <authorList>
            <person name="Sun Q."/>
            <person name="Zhou Y."/>
        </authorList>
    </citation>
    <scope>NUCLEOTIDE SEQUENCE</scope>
    <source>
        <strain evidence="10">CGMCC 1.7086</strain>
    </source>
</reference>
<dbReference type="SUPFAM" id="SSF144091">
    <property type="entry name" value="Rhomboid-like"/>
    <property type="match status" value="1"/>
</dbReference>
<dbReference type="GO" id="GO:0016020">
    <property type="term" value="C:membrane"/>
    <property type="evidence" value="ECO:0007669"/>
    <property type="project" value="UniProtKB-SubCell"/>
</dbReference>
<dbReference type="AlphaFoldDB" id="A0A918DK61"/>
<name>A0A918DK61_9ALTE</name>
<dbReference type="RefSeq" id="WP_188694417.1">
    <property type="nucleotide sequence ID" value="NZ_BMLS01000003.1"/>
</dbReference>
<dbReference type="GO" id="GO:0004252">
    <property type="term" value="F:serine-type endopeptidase activity"/>
    <property type="evidence" value="ECO:0007669"/>
    <property type="project" value="InterPro"/>
</dbReference>
<feature type="transmembrane region" description="Helical" evidence="7">
    <location>
        <begin position="321"/>
        <end position="338"/>
    </location>
</feature>
<dbReference type="EMBL" id="BMLS01000003">
    <property type="protein sequence ID" value="GGO69530.1"/>
    <property type="molecule type" value="Genomic_DNA"/>
</dbReference>
<proteinExistence type="inferred from homology"/>
<evidence type="ECO:0000313" key="10">
    <source>
        <dbReference type="EMBL" id="GGO69530.1"/>
    </source>
</evidence>
<sequence length="361" mass="40780">MPIKPCPRCKDKMLTPTSYQADEIDVCQACGGLWFEKDEVNRMINELHEDVSDSQYADHFGKHLGDSELHCPDCHQSLQRYHLLADYHTEIDHCHACDGSWVDRHELRGVQQSPALRDALSQLNQKVNWKTYLFQFLSQMPVEYNLKPRIRPVVNWTLLLLNAVIFALYYFDEQSFIWTFQHLAAVPSQVLAGEHAWTLLTCIFLHGSVLHLVGNLYFLYVVGDNLEDALGHKRYLGLYLLCGLAASVVGALVRSGSDIPSVGASGAIAGLFGMYLMWFRHASLTFMFVIYQKKLSAVWFFAIWVAFNILGMLLGGADVDYGAHLGGFATGLLIGWLLKDKVLAQNPMISLLNQQEAVIRR</sequence>
<dbReference type="InterPro" id="IPR050925">
    <property type="entry name" value="Rhomboid_protease_S54"/>
</dbReference>
<evidence type="ECO:0000256" key="1">
    <source>
        <dbReference type="ARBA" id="ARBA00004141"/>
    </source>
</evidence>
<dbReference type="PANTHER" id="PTHR43731">
    <property type="entry name" value="RHOMBOID PROTEASE"/>
    <property type="match status" value="1"/>
</dbReference>
<accession>A0A918DK61</accession>
<dbReference type="InterPro" id="IPR022764">
    <property type="entry name" value="Peptidase_S54_rhomboid_dom"/>
</dbReference>